<feature type="transmembrane region" description="Helical" evidence="2">
    <location>
        <begin position="205"/>
        <end position="228"/>
    </location>
</feature>
<dbReference type="NCBIfam" id="TIGR03926">
    <property type="entry name" value="T7_EssB"/>
    <property type="match status" value="1"/>
</dbReference>
<evidence type="ECO:0008006" key="5">
    <source>
        <dbReference type="Google" id="ProtNLM"/>
    </source>
</evidence>
<dbReference type="STRING" id="1348632.GCA_001591745_01046"/>
<evidence type="ECO:0000256" key="1">
    <source>
        <dbReference type="ARBA" id="ARBA00010163"/>
    </source>
</evidence>
<dbReference type="Proteomes" id="UP000242246">
    <property type="component" value="Unassembled WGS sequence"/>
</dbReference>
<sequence length="375" mass="42164">MNCFDGQNTLALEKRDTNLTVFLIGTQVHPQGLAFIQSKLPLKASASDIYSFEVTYDIPNHSKSLSTLLLETKSEIERLTLAVKLKGLLTQELGYTVPFVHPENIFLIDDCFTFIHSGLKDNLSPMMSDPELLLSQYKALVLCLLSLKLSYDQVVGGDISLKDANSQAISASEDFETLHRTVSEKLAKLKQKDAKNHIKVAKVRYYIFKYTGIIGLLLAIVMGSFMTIDRRFTIPKKEAIISAQADFITKHYDKSLNDLKTYQPKELPKNARFILASSAIQLADLTVSQKQAVLNNISAVTDDNTLNYWIYQGRGEFEKALDMAKNIGDDQLTLLAYTDLYQATKLNTTMNGETKQKKLETYHKQIQELSKSLGK</sequence>
<comment type="similarity">
    <text evidence="1">Belongs to the EssB family.</text>
</comment>
<keyword evidence="2" id="KW-1133">Transmembrane helix</keyword>
<dbReference type="InterPro" id="IPR042565">
    <property type="entry name" value="T7SS_EssB_C"/>
</dbReference>
<keyword evidence="4" id="KW-1185">Reference proteome</keyword>
<comment type="caution">
    <text evidence="3">The sequence shown here is derived from an EMBL/GenBank/DDBJ whole genome shotgun (WGS) entry which is preliminary data.</text>
</comment>
<protein>
    <recommendedName>
        <fullName evidence="5">Type VII secretion protein EssB</fullName>
    </recommendedName>
</protein>
<accession>A0A2A5S3J9</accession>
<dbReference type="AlphaFoldDB" id="A0A2A5S3J9"/>
<dbReference type="Gene3D" id="1.10.510.10">
    <property type="entry name" value="Transferase(Phosphotransferase) domain 1"/>
    <property type="match status" value="1"/>
</dbReference>
<name>A0A2A5S3J9_9LACT</name>
<evidence type="ECO:0000256" key="2">
    <source>
        <dbReference type="SAM" id="Phobius"/>
    </source>
</evidence>
<gene>
    <name evidence="3" type="ORF">RU87_GL000755</name>
</gene>
<dbReference type="EMBL" id="JXJX01000002">
    <property type="protein sequence ID" value="PCS08018.1"/>
    <property type="molecule type" value="Genomic_DNA"/>
</dbReference>
<reference evidence="3 4" key="1">
    <citation type="submission" date="2014-12" db="EMBL/GenBank/DDBJ databases">
        <title>Draft genome sequences of 10 type strains of Lactococcus.</title>
        <authorList>
            <person name="Sun Z."/>
            <person name="Zhong Z."/>
            <person name="Liu W."/>
            <person name="Zhang W."/>
            <person name="Zhang H."/>
        </authorList>
    </citation>
    <scope>NUCLEOTIDE SEQUENCE [LARGE SCALE GENOMIC DNA]</scope>
    <source>
        <strain evidence="3 4">DSM 20686</strain>
    </source>
</reference>
<dbReference type="Gene3D" id="1.25.40.680">
    <property type="entry name" value="Type VII secretion system EssB, C-terminal-like domain"/>
    <property type="match status" value="1"/>
</dbReference>
<evidence type="ECO:0000313" key="3">
    <source>
        <dbReference type="EMBL" id="PCS08018.1"/>
    </source>
</evidence>
<dbReference type="RefSeq" id="WP_068162602.1">
    <property type="nucleotide sequence ID" value="NZ_JXJX01000002.1"/>
</dbReference>
<dbReference type="InterPro" id="IPR018778">
    <property type="entry name" value="T7SS_EssB"/>
</dbReference>
<evidence type="ECO:0000313" key="4">
    <source>
        <dbReference type="Proteomes" id="UP000242246"/>
    </source>
</evidence>
<dbReference type="Pfam" id="PF10140">
    <property type="entry name" value="YukC"/>
    <property type="match status" value="1"/>
</dbReference>
<organism evidence="3 4">
    <name type="scientific">Pseudolactococcus plantarum</name>
    <dbReference type="NCBI Taxonomy" id="1365"/>
    <lineage>
        <taxon>Bacteria</taxon>
        <taxon>Bacillati</taxon>
        <taxon>Bacillota</taxon>
        <taxon>Bacilli</taxon>
        <taxon>Lactobacillales</taxon>
        <taxon>Streptococcaceae</taxon>
        <taxon>Pseudolactococcus</taxon>
    </lineage>
</organism>
<keyword evidence="2" id="KW-0472">Membrane</keyword>
<keyword evidence="2" id="KW-0812">Transmembrane</keyword>
<proteinExistence type="inferred from homology"/>